<comment type="caution">
    <text evidence="3">The sequence shown here is derived from an EMBL/GenBank/DDBJ whole genome shotgun (WGS) entry which is preliminary data.</text>
</comment>
<name>A0ABN2U8J6_9MICC</name>
<dbReference type="RefSeq" id="WP_343956564.1">
    <property type="nucleotide sequence ID" value="NZ_BAAAMN010000016.1"/>
</dbReference>
<dbReference type="Pfam" id="PF11795">
    <property type="entry name" value="DUF3322"/>
    <property type="match status" value="1"/>
</dbReference>
<proteinExistence type="predicted"/>
<dbReference type="Pfam" id="PF09983">
    <property type="entry name" value="JetD_C"/>
    <property type="match status" value="1"/>
</dbReference>
<evidence type="ECO:0000313" key="4">
    <source>
        <dbReference type="Proteomes" id="UP001501461"/>
    </source>
</evidence>
<organism evidence="3 4">
    <name type="scientific">Yaniella flava</name>
    <dbReference type="NCBI Taxonomy" id="287930"/>
    <lineage>
        <taxon>Bacteria</taxon>
        <taxon>Bacillati</taxon>
        <taxon>Actinomycetota</taxon>
        <taxon>Actinomycetes</taxon>
        <taxon>Micrococcales</taxon>
        <taxon>Micrococcaceae</taxon>
        <taxon>Yaniella</taxon>
    </lineage>
</organism>
<dbReference type="PIRSF" id="PIRSF028408">
    <property type="entry name" value="UCP028408"/>
    <property type="match status" value="1"/>
</dbReference>
<evidence type="ECO:0000313" key="3">
    <source>
        <dbReference type="EMBL" id="GAA2032151.1"/>
    </source>
</evidence>
<evidence type="ECO:0000259" key="2">
    <source>
        <dbReference type="Pfam" id="PF11795"/>
    </source>
</evidence>
<gene>
    <name evidence="3" type="ORF">GCM10009720_10570</name>
</gene>
<evidence type="ECO:0000259" key="1">
    <source>
        <dbReference type="Pfam" id="PF09983"/>
    </source>
</evidence>
<reference evidence="3 4" key="1">
    <citation type="journal article" date="2019" name="Int. J. Syst. Evol. Microbiol.">
        <title>The Global Catalogue of Microorganisms (GCM) 10K type strain sequencing project: providing services to taxonomists for standard genome sequencing and annotation.</title>
        <authorList>
            <consortium name="The Broad Institute Genomics Platform"/>
            <consortium name="The Broad Institute Genome Sequencing Center for Infectious Disease"/>
            <person name="Wu L."/>
            <person name="Ma J."/>
        </authorList>
    </citation>
    <scope>NUCLEOTIDE SEQUENCE [LARGE SCALE GENOMIC DNA]</scope>
    <source>
        <strain evidence="3 4">JCM 13595</strain>
    </source>
</reference>
<dbReference type="InterPro" id="IPR014544">
    <property type="entry name" value="UCP028408"/>
</dbReference>
<dbReference type="InterPro" id="IPR024534">
    <property type="entry name" value="JetD_C"/>
</dbReference>
<protein>
    <submittedName>
        <fullName evidence="3">DUF3322 and DUF2220 domain-containing protein</fullName>
    </submittedName>
</protein>
<feature type="domain" description="DUF3322" evidence="2">
    <location>
        <begin position="11"/>
        <end position="195"/>
    </location>
</feature>
<accession>A0ABN2U8J6</accession>
<keyword evidence="4" id="KW-1185">Reference proteome</keyword>
<dbReference type="Proteomes" id="UP001501461">
    <property type="component" value="Unassembled WGS sequence"/>
</dbReference>
<dbReference type="InterPro" id="IPR024537">
    <property type="entry name" value="DUF3322"/>
</dbReference>
<sequence length="389" mass="43570">MVKQVTTTAAIERLKKTYQRKAGSWALQHLGHETPDGSAASFPLHPPTQQQAMADQQTVIDWVASWRAHPKLSDAVVWGTRHWSLLGRQDVPLRLEIPAGHTLASIIGKTDQWTSLLRRFESLLAALDSSENLRSVLARDADGIVALTNIDFQRLVDVLVWLGQHPASELYIRQLPVRGVDTKWIEANRRLVTALHRAHTGHMSLGIATEPSLWRIRLLDNTHHIGALSDVSAPLDQLAALDVKPRRVLIVENLISLLTLPAMQDTIAIFGRGTAVPELAKLPWLASADVYYWGDLDTHGLRILHTFRAAGVDATSLLMDLPTLQQFHDLWAQETKPFTGDLDLLTTSEAAAYDYLCTHPGTRLEQERIDWSHVLEILRARGFVFERLD</sequence>
<dbReference type="EMBL" id="BAAAMN010000016">
    <property type="protein sequence ID" value="GAA2032151.1"/>
    <property type="molecule type" value="Genomic_DNA"/>
</dbReference>
<feature type="domain" description="Wadjet protein JetD C-terminal" evidence="1">
    <location>
        <begin position="206"/>
        <end position="377"/>
    </location>
</feature>